<name>B9Y6A8_9FIRM</name>
<dbReference type="HOGENOM" id="CLU_3310954_0_0_9"/>
<dbReference type="EMBL" id="ACCF01000080">
    <property type="protein sequence ID" value="EEF68443.1"/>
    <property type="molecule type" value="Genomic_DNA"/>
</dbReference>
<evidence type="ECO:0000313" key="1">
    <source>
        <dbReference type="EMBL" id="EEF68443.1"/>
    </source>
</evidence>
<dbReference type="STRING" id="545696.HOLDEFILI_01340"/>
<evidence type="ECO:0000313" key="2">
    <source>
        <dbReference type="Proteomes" id="UP000005950"/>
    </source>
</evidence>
<accession>B9Y6A8</accession>
<dbReference type="Proteomes" id="UP000005950">
    <property type="component" value="Unassembled WGS sequence"/>
</dbReference>
<organism evidence="1 2">
    <name type="scientific">Holdemania filiformis DSM 12042</name>
    <dbReference type="NCBI Taxonomy" id="545696"/>
    <lineage>
        <taxon>Bacteria</taxon>
        <taxon>Bacillati</taxon>
        <taxon>Bacillota</taxon>
        <taxon>Erysipelotrichia</taxon>
        <taxon>Erysipelotrichales</taxon>
        <taxon>Erysipelotrichaceae</taxon>
        <taxon>Holdemania</taxon>
    </lineage>
</organism>
<sequence length="39" mass="4571">MQRLSQWIAEKMEKKCVISKKVVLFSLTIHRLSARINLA</sequence>
<protein>
    <submittedName>
        <fullName evidence="1">Uncharacterized protein</fullName>
    </submittedName>
</protein>
<proteinExistence type="predicted"/>
<reference evidence="1 2" key="1">
    <citation type="submission" date="2008-12" db="EMBL/GenBank/DDBJ databases">
        <authorList>
            <person name="Fulton L."/>
            <person name="Clifton S."/>
            <person name="Fulton B."/>
            <person name="Xu J."/>
            <person name="Minx P."/>
            <person name="Pepin K.H."/>
            <person name="Johnson M."/>
            <person name="Bhonagiri V."/>
            <person name="Nash W.E."/>
            <person name="Mardis E.R."/>
            <person name="Wilson R.K."/>
        </authorList>
    </citation>
    <scope>NUCLEOTIDE SEQUENCE [LARGE SCALE GENOMIC DNA]</scope>
    <source>
        <strain evidence="1 2">DSM 12042</strain>
    </source>
</reference>
<dbReference type="AlphaFoldDB" id="B9Y6A8"/>
<gene>
    <name evidence="1" type="ORF">HOLDEFILI_01340</name>
</gene>
<reference evidence="1 2" key="2">
    <citation type="submission" date="2009-02" db="EMBL/GenBank/DDBJ databases">
        <title>Draft genome sequence of Holdemania filiformis DSM 12042.</title>
        <authorList>
            <person name="Sudarsanam P."/>
            <person name="Ley R."/>
            <person name="Guruge J."/>
            <person name="Turnbaugh P.J."/>
            <person name="Mahowald M."/>
            <person name="Liep D."/>
            <person name="Gordon J."/>
        </authorList>
    </citation>
    <scope>NUCLEOTIDE SEQUENCE [LARGE SCALE GENOMIC DNA]</scope>
    <source>
        <strain evidence="1 2">DSM 12042</strain>
    </source>
</reference>
<comment type="caution">
    <text evidence="1">The sequence shown here is derived from an EMBL/GenBank/DDBJ whole genome shotgun (WGS) entry which is preliminary data.</text>
</comment>